<protein>
    <submittedName>
        <fullName evidence="1">Uncharacterized protein</fullName>
    </submittedName>
</protein>
<gene>
    <name evidence="1" type="ORF">QFC22_004655</name>
</gene>
<comment type="caution">
    <text evidence="1">The sequence shown here is derived from an EMBL/GenBank/DDBJ whole genome shotgun (WGS) entry which is preliminary data.</text>
</comment>
<accession>A0ACC2X150</accession>
<keyword evidence="2" id="KW-1185">Reference proteome</keyword>
<dbReference type="Proteomes" id="UP001243375">
    <property type="component" value="Unassembled WGS sequence"/>
</dbReference>
<proteinExistence type="predicted"/>
<evidence type="ECO:0000313" key="1">
    <source>
        <dbReference type="EMBL" id="KAJ9116997.1"/>
    </source>
</evidence>
<dbReference type="EMBL" id="JASBWU010000013">
    <property type="protein sequence ID" value="KAJ9116997.1"/>
    <property type="molecule type" value="Genomic_DNA"/>
</dbReference>
<name>A0ACC2X150_9TREE</name>
<organism evidence="1 2">
    <name type="scientific">Naganishia vaughanmartiniae</name>
    <dbReference type="NCBI Taxonomy" id="1424756"/>
    <lineage>
        <taxon>Eukaryota</taxon>
        <taxon>Fungi</taxon>
        <taxon>Dikarya</taxon>
        <taxon>Basidiomycota</taxon>
        <taxon>Agaricomycotina</taxon>
        <taxon>Tremellomycetes</taxon>
        <taxon>Filobasidiales</taxon>
        <taxon>Filobasidiaceae</taxon>
        <taxon>Naganishia</taxon>
    </lineage>
</organism>
<sequence length="151" mass="17409">MPDVDQDGFPLQQRGEQHERPSPFLVAPPLYHHSAPLSYPPPAPPIKSFSASNQLANPDNTNDTPLLRRLSQRLSLLSPAGAGVEYKTYEQLAEEDRTLDAEEKAMLKRGMFNWSEMKHWRFWIRKEWWGESCRFVPFSGSQDMVMYADTL</sequence>
<reference evidence="1" key="1">
    <citation type="submission" date="2023-04" db="EMBL/GenBank/DDBJ databases">
        <title>Draft Genome sequencing of Naganishia species isolated from polar environments using Oxford Nanopore Technology.</title>
        <authorList>
            <person name="Leo P."/>
            <person name="Venkateswaran K."/>
        </authorList>
    </citation>
    <scope>NUCLEOTIDE SEQUENCE</scope>
    <source>
        <strain evidence="1">MNA-CCFEE 5425</strain>
    </source>
</reference>
<evidence type="ECO:0000313" key="2">
    <source>
        <dbReference type="Proteomes" id="UP001243375"/>
    </source>
</evidence>